<dbReference type="AlphaFoldDB" id="A0A2P5VRN7"/>
<gene>
    <name evidence="2" type="ORF">GOBAR_AA35589</name>
    <name evidence="1" type="ORF">GOBAR_AA39213</name>
</gene>
<accession>A0A2P5VRN7</accession>
<dbReference type="EMBL" id="KZ671282">
    <property type="protein sequence ID" value="PPR81501.1"/>
    <property type="molecule type" value="Genomic_DNA"/>
</dbReference>
<reference evidence="1 3" key="1">
    <citation type="submission" date="2015-01" db="EMBL/GenBank/DDBJ databases">
        <title>Genome of allotetraploid Gossypium barbadense reveals genomic plasticity and fiber elongation in cotton evolution.</title>
        <authorList>
            <person name="Chen X."/>
            <person name="Liu X."/>
            <person name="Zhao B."/>
            <person name="Zheng H."/>
            <person name="Hu Y."/>
            <person name="Lu G."/>
            <person name="Yang C."/>
            <person name="Chen J."/>
            <person name="Shan C."/>
            <person name="Zhang L."/>
            <person name="Zhou Y."/>
            <person name="Wang L."/>
            <person name="Guo W."/>
            <person name="Bai Y."/>
            <person name="Ruan J."/>
            <person name="Shangguan X."/>
            <person name="Mao Y."/>
            <person name="Jiang J."/>
            <person name="Zhu Y."/>
            <person name="Lei J."/>
            <person name="Kang H."/>
            <person name="Chen S."/>
            <person name="He X."/>
            <person name="Wang R."/>
            <person name="Wang Y."/>
            <person name="Chen J."/>
            <person name="Wang L."/>
            <person name="Yu S."/>
            <person name="Wang B."/>
            <person name="Wei J."/>
            <person name="Song S."/>
            <person name="Lu X."/>
            <person name="Gao Z."/>
            <person name="Gu W."/>
            <person name="Deng X."/>
            <person name="Ma D."/>
            <person name="Wang S."/>
            <person name="Liang W."/>
            <person name="Fang L."/>
            <person name="Cai C."/>
            <person name="Zhu X."/>
            <person name="Zhou B."/>
            <person name="Zhang Y."/>
            <person name="Chen Z."/>
            <person name="Xu S."/>
            <person name="Zhu R."/>
            <person name="Wang S."/>
            <person name="Zhang T."/>
            <person name="Zhao G."/>
        </authorList>
    </citation>
    <scope>NUCLEOTIDE SEQUENCE [LARGE SCALE GENOMIC DNA]</scope>
    <source>
        <strain evidence="3">cv. Xinhai21</strain>
        <tissue evidence="1">Leaf</tissue>
    </source>
</reference>
<evidence type="ECO:0000313" key="3">
    <source>
        <dbReference type="Proteomes" id="UP000239757"/>
    </source>
</evidence>
<sequence length="104" mass="11498">MSMNARDDEGEEIQSYTLPCVSSPAPSLSRGVLGDVLMDMMVHVMGKWFDCYIGATPTSSHRCCDELVREKETLKTTKVAQPTYPTLLTLATSELRGNLVETIQ</sequence>
<evidence type="ECO:0000313" key="2">
    <source>
        <dbReference type="EMBL" id="PPR85102.1"/>
    </source>
</evidence>
<dbReference type="Proteomes" id="UP000239757">
    <property type="component" value="Unassembled WGS sequence"/>
</dbReference>
<dbReference type="EMBL" id="KZ669547">
    <property type="protein sequence ID" value="PPR85102.1"/>
    <property type="molecule type" value="Genomic_DNA"/>
</dbReference>
<protein>
    <submittedName>
        <fullName evidence="1">Uncharacterized protein</fullName>
    </submittedName>
</protein>
<organism evidence="1 3">
    <name type="scientific">Gossypium barbadense</name>
    <name type="common">Sea Island cotton</name>
    <name type="synonym">Hibiscus barbadensis</name>
    <dbReference type="NCBI Taxonomy" id="3634"/>
    <lineage>
        <taxon>Eukaryota</taxon>
        <taxon>Viridiplantae</taxon>
        <taxon>Streptophyta</taxon>
        <taxon>Embryophyta</taxon>
        <taxon>Tracheophyta</taxon>
        <taxon>Spermatophyta</taxon>
        <taxon>Magnoliopsida</taxon>
        <taxon>eudicotyledons</taxon>
        <taxon>Gunneridae</taxon>
        <taxon>Pentapetalae</taxon>
        <taxon>rosids</taxon>
        <taxon>malvids</taxon>
        <taxon>Malvales</taxon>
        <taxon>Malvaceae</taxon>
        <taxon>Malvoideae</taxon>
        <taxon>Gossypium</taxon>
    </lineage>
</organism>
<evidence type="ECO:0000313" key="1">
    <source>
        <dbReference type="EMBL" id="PPR81501.1"/>
    </source>
</evidence>
<proteinExistence type="predicted"/>
<name>A0A2P5VRN7_GOSBA</name>